<keyword evidence="6" id="KW-0808">Transferase</keyword>
<comment type="caution">
    <text evidence="6">The sequence shown here is derived from an EMBL/GenBank/DDBJ whole genome shotgun (WGS) entry which is preliminary data.</text>
</comment>
<evidence type="ECO:0000256" key="3">
    <source>
        <dbReference type="ARBA" id="ARBA00023285"/>
    </source>
</evidence>
<protein>
    <submittedName>
        <fullName evidence="6">Methionine synthase</fullName>
        <ecNumber evidence="6">2.1.1.13</ecNumber>
    </submittedName>
</protein>
<dbReference type="SMART" id="SM01018">
    <property type="entry name" value="B12-binding_2"/>
    <property type="match status" value="1"/>
</dbReference>
<name>A0ABU3VQC0_9EURY</name>
<keyword evidence="7" id="KW-1185">Reference proteome</keyword>
<dbReference type="PANTHER" id="PTHR45833">
    <property type="entry name" value="METHIONINE SYNTHASE"/>
    <property type="match status" value="1"/>
</dbReference>
<organism evidence="6 7">
    <name type="scientific">Methanimicrococcus hacksteinii</name>
    <dbReference type="NCBI Taxonomy" id="3028293"/>
    <lineage>
        <taxon>Archaea</taxon>
        <taxon>Methanobacteriati</taxon>
        <taxon>Methanobacteriota</taxon>
        <taxon>Stenosarchaea group</taxon>
        <taxon>Methanomicrobia</taxon>
        <taxon>Methanosarcinales</taxon>
        <taxon>Methanosarcinaceae</taxon>
        <taxon>Methanimicrococcus</taxon>
    </lineage>
</organism>
<sequence length="215" mass="22802">MVTQDELNQEGKNAVTSFDDEAVEEIAEKCIKEGLDPVSLIQDGFTAGMNEVGDQFEKGIVFLPHVIAASDAMSAGVKVLTPVLEKSASKMDAKETVAIGTIEGDIHSIGKDIVATMLKIAGFNVIDLGRDVPIAKYVEAAKDGAQIIASSALMTTTMVLQMKLEEQLKEAGVRDKVKTMVGGAPATQDWADKIGADIYAEDSSEAVVKCKAILN</sequence>
<reference evidence="6 7" key="1">
    <citation type="submission" date="2023-06" db="EMBL/GenBank/DDBJ databases">
        <title>Genome sequence of Methanimicrococcus sp. At1.</title>
        <authorList>
            <person name="Protasov E."/>
            <person name="Platt K."/>
            <person name="Poehlein A."/>
            <person name="Daniel R."/>
            <person name="Brune A."/>
        </authorList>
    </citation>
    <scope>NUCLEOTIDE SEQUENCE [LARGE SCALE GENOMIC DNA]</scope>
    <source>
        <strain evidence="6 7">At1</strain>
    </source>
</reference>
<dbReference type="SUPFAM" id="SSF47644">
    <property type="entry name" value="Methionine synthase domain"/>
    <property type="match status" value="1"/>
</dbReference>
<dbReference type="CDD" id="cd02070">
    <property type="entry name" value="corrinoid_protein_B12-BD"/>
    <property type="match status" value="1"/>
</dbReference>
<evidence type="ECO:0000313" key="7">
    <source>
        <dbReference type="Proteomes" id="UP001272052"/>
    </source>
</evidence>
<accession>A0ABU3VQC0</accession>
<proteinExistence type="inferred from homology"/>
<dbReference type="PROSITE" id="PS51332">
    <property type="entry name" value="B12_BINDING"/>
    <property type="match status" value="1"/>
</dbReference>
<dbReference type="GO" id="GO:0032259">
    <property type="term" value="P:methylation"/>
    <property type="evidence" value="ECO:0007669"/>
    <property type="project" value="UniProtKB-KW"/>
</dbReference>
<dbReference type="RefSeq" id="WP_318786035.1">
    <property type="nucleotide sequence ID" value="NZ_JAWDKC010000020.1"/>
</dbReference>
<dbReference type="Pfam" id="PF02607">
    <property type="entry name" value="B12-binding_2"/>
    <property type="match status" value="1"/>
</dbReference>
<gene>
    <name evidence="6" type="primary">metH_6</name>
    <name evidence="6" type="ORF">MmiAt1_12000</name>
</gene>
<dbReference type="EC" id="2.1.1.13" evidence="6"/>
<dbReference type="GO" id="GO:0008705">
    <property type="term" value="F:methionine synthase activity"/>
    <property type="evidence" value="ECO:0007669"/>
    <property type="project" value="UniProtKB-EC"/>
</dbReference>
<feature type="domain" description="B12-binding N-terminal" evidence="5">
    <location>
        <begin position="1"/>
        <end position="92"/>
    </location>
</feature>
<keyword evidence="3" id="KW-0170">Cobalt</keyword>
<dbReference type="InterPro" id="IPR036724">
    <property type="entry name" value="Cobalamin-bd_sf"/>
</dbReference>
<evidence type="ECO:0000313" key="6">
    <source>
        <dbReference type="EMBL" id="MDV0445612.1"/>
    </source>
</evidence>
<dbReference type="SUPFAM" id="SSF52242">
    <property type="entry name" value="Cobalamin (vitamin B12)-binding domain"/>
    <property type="match status" value="1"/>
</dbReference>
<dbReference type="Gene3D" id="3.40.50.280">
    <property type="entry name" value="Cobalamin-binding domain"/>
    <property type="match status" value="1"/>
</dbReference>
<comment type="similarity">
    <text evidence="1">Belongs to the methylamine corrinoid protein family.</text>
</comment>
<evidence type="ECO:0000259" key="4">
    <source>
        <dbReference type="PROSITE" id="PS51332"/>
    </source>
</evidence>
<dbReference type="InterPro" id="IPR003759">
    <property type="entry name" value="Cbl-bd_cap"/>
</dbReference>
<keyword evidence="2" id="KW-0479">Metal-binding</keyword>
<evidence type="ECO:0000256" key="2">
    <source>
        <dbReference type="ARBA" id="ARBA00022723"/>
    </source>
</evidence>
<dbReference type="InterPro" id="IPR036594">
    <property type="entry name" value="Meth_synthase_dom"/>
</dbReference>
<dbReference type="PROSITE" id="PS51337">
    <property type="entry name" value="B12_BINDING_NTER"/>
    <property type="match status" value="1"/>
</dbReference>
<evidence type="ECO:0000259" key="5">
    <source>
        <dbReference type="PROSITE" id="PS51337"/>
    </source>
</evidence>
<dbReference type="EMBL" id="JAWDKC010000020">
    <property type="protein sequence ID" value="MDV0445612.1"/>
    <property type="molecule type" value="Genomic_DNA"/>
</dbReference>
<dbReference type="InterPro" id="IPR012741">
    <property type="entry name" value="Corrinoid_p"/>
</dbReference>
<dbReference type="InterPro" id="IPR050554">
    <property type="entry name" value="Met_Synthase/Corrinoid"/>
</dbReference>
<dbReference type="NCBIfam" id="TIGR02370">
    <property type="entry name" value="pyl_corrinoid"/>
    <property type="match status" value="1"/>
</dbReference>
<dbReference type="PANTHER" id="PTHR45833:SF1">
    <property type="entry name" value="METHIONINE SYNTHASE"/>
    <property type="match status" value="1"/>
</dbReference>
<dbReference type="Proteomes" id="UP001272052">
    <property type="component" value="Unassembled WGS sequence"/>
</dbReference>
<dbReference type="Gene3D" id="1.10.1240.10">
    <property type="entry name" value="Methionine synthase domain"/>
    <property type="match status" value="1"/>
</dbReference>
<feature type="domain" description="B12-binding" evidence="4">
    <location>
        <begin position="94"/>
        <end position="215"/>
    </location>
</feature>
<evidence type="ECO:0000256" key="1">
    <source>
        <dbReference type="ARBA" id="ARBA00010854"/>
    </source>
</evidence>
<dbReference type="Pfam" id="PF02310">
    <property type="entry name" value="B12-binding"/>
    <property type="match status" value="1"/>
</dbReference>
<keyword evidence="6" id="KW-0489">Methyltransferase</keyword>
<dbReference type="InterPro" id="IPR006158">
    <property type="entry name" value="Cobalamin-bd"/>
</dbReference>